<dbReference type="EMBL" id="JAUFQU010000001">
    <property type="protein sequence ID" value="MDN3708227.1"/>
    <property type="molecule type" value="Genomic_DNA"/>
</dbReference>
<dbReference type="InterPro" id="IPR000792">
    <property type="entry name" value="Tscrpt_reg_LuxR_C"/>
</dbReference>
<feature type="domain" description="HTH luxR-type" evidence="7">
    <location>
        <begin position="401"/>
        <end position="465"/>
    </location>
</feature>
<feature type="transmembrane region" description="Helical" evidence="5">
    <location>
        <begin position="185"/>
        <end position="201"/>
    </location>
</feature>
<protein>
    <submittedName>
        <fullName evidence="8">7TM diverse intracellular signaling domain-containing protein</fullName>
    </submittedName>
</protein>
<dbReference type="InterPro" id="IPR036388">
    <property type="entry name" value="WH-like_DNA-bd_sf"/>
</dbReference>
<dbReference type="Proteomes" id="UP001242368">
    <property type="component" value="Unassembled WGS sequence"/>
</dbReference>
<dbReference type="InterPro" id="IPR011623">
    <property type="entry name" value="7TMR_DISM_rcpt_extracell_dom1"/>
</dbReference>
<feature type="transmembrane region" description="Helical" evidence="5">
    <location>
        <begin position="301"/>
        <end position="320"/>
    </location>
</feature>
<dbReference type="Pfam" id="PF07695">
    <property type="entry name" value="7TMR-DISM_7TM"/>
    <property type="match status" value="1"/>
</dbReference>
<keyword evidence="2" id="KW-0238">DNA-binding</keyword>
<dbReference type="Pfam" id="PF00196">
    <property type="entry name" value="GerE"/>
    <property type="match status" value="1"/>
</dbReference>
<keyword evidence="5" id="KW-0472">Membrane</keyword>
<feature type="signal peptide" evidence="6">
    <location>
        <begin position="1"/>
        <end position="20"/>
    </location>
</feature>
<dbReference type="PRINTS" id="PR00038">
    <property type="entry name" value="HTHLUXR"/>
</dbReference>
<dbReference type="RefSeq" id="WP_290364106.1">
    <property type="nucleotide sequence ID" value="NZ_JAUFQU010000001.1"/>
</dbReference>
<feature type="transmembrane region" description="Helical" evidence="5">
    <location>
        <begin position="156"/>
        <end position="178"/>
    </location>
</feature>
<evidence type="ECO:0000256" key="6">
    <source>
        <dbReference type="SAM" id="SignalP"/>
    </source>
</evidence>
<dbReference type="SUPFAM" id="SSF46894">
    <property type="entry name" value="C-terminal effector domain of the bipartite response regulators"/>
    <property type="match status" value="1"/>
</dbReference>
<feature type="transmembrane region" description="Helical" evidence="5">
    <location>
        <begin position="274"/>
        <end position="294"/>
    </location>
</feature>
<gene>
    <name evidence="8" type="ORF">QW060_14040</name>
</gene>
<dbReference type="CDD" id="cd06170">
    <property type="entry name" value="LuxR_C_like"/>
    <property type="match status" value="1"/>
</dbReference>
<keyword evidence="6" id="KW-0732">Signal</keyword>
<comment type="caution">
    <text evidence="8">The sequence shown here is derived from an EMBL/GenBank/DDBJ whole genome shotgun (WGS) entry which is preliminary data.</text>
</comment>
<evidence type="ECO:0000256" key="1">
    <source>
        <dbReference type="ARBA" id="ARBA00023015"/>
    </source>
</evidence>
<dbReference type="PROSITE" id="PS00622">
    <property type="entry name" value="HTH_LUXR_1"/>
    <property type="match status" value="1"/>
</dbReference>
<evidence type="ECO:0000256" key="3">
    <source>
        <dbReference type="ARBA" id="ARBA00023163"/>
    </source>
</evidence>
<keyword evidence="4" id="KW-0175">Coiled coil</keyword>
<evidence type="ECO:0000256" key="5">
    <source>
        <dbReference type="SAM" id="Phobius"/>
    </source>
</evidence>
<accession>A0ABT8CUP3</accession>
<keyword evidence="1" id="KW-0805">Transcription regulation</keyword>
<feature type="transmembrane region" description="Helical" evidence="5">
    <location>
        <begin position="340"/>
        <end position="357"/>
    </location>
</feature>
<sequence length="465" mass="54375">MKHFLSLIFFIFSWSSFSYGSLQKDTDIALQEIVPLQFEQTNQTSLFHYYDKHDDTHWFKYKLSPEQQNIPIILTVSNMNFQELSLFEKYGDSLLFVERTGNNFRSLKEETTRFNQFKITTTASEIYLRAKINNFSLIDLEVATVDEFYKKESKSFLYLGLYYGIVIMSLIFNIVFYFVFKDKRFITYSLLLFSVAMMFLYEDGLFSFLTTNPWLLNNFTMITSPVTALIACIFTYYFLELKKYDAAFIRRVCPVLSLSFLFALLFFIFHNNILLSVCNIFNFIAALLCCHAAIKLFRKEILARFLIFTLGMVLLFGLLYNLHQYGVLEAAMFGRNTFKLASSFEIITISFAIIYKIRKVRAENTHFKTEIKRYIQELETEKNKVQPISSVPSDTEISLADLVKKFNLTERELQVLEGINNGLSNQEIAAQLFLSLSTVKFHIGNLYSKLDIKNRTQAIKLLHRK</sequence>
<evidence type="ECO:0000256" key="4">
    <source>
        <dbReference type="SAM" id="Coils"/>
    </source>
</evidence>
<dbReference type="Gene3D" id="1.10.10.10">
    <property type="entry name" value="Winged helix-like DNA-binding domain superfamily/Winged helix DNA-binding domain"/>
    <property type="match status" value="1"/>
</dbReference>
<proteinExistence type="predicted"/>
<dbReference type="InterPro" id="IPR016032">
    <property type="entry name" value="Sig_transdc_resp-reg_C-effctor"/>
</dbReference>
<feature type="coiled-coil region" evidence="4">
    <location>
        <begin position="357"/>
        <end position="384"/>
    </location>
</feature>
<keyword evidence="5" id="KW-1133">Transmembrane helix</keyword>
<dbReference type="PANTHER" id="PTHR44688">
    <property type="entry name" value="DNA-BINDING TRANSCRIPTIONAL ACTIVATOR DEVR_DOSR"/>
    <property type="match status" value="1"/>
</dbReference>
<feature type="transmembrane region" description="Helical" evidence="5">
    <location>
        <begin position="251"/>
        <end position="268"/>
    </location>
</feature>
<keyword evidence="5" id="KW-0812">Transmembrane</keyword>
<reference evidence="9" key="1">
    <citation type="journal article" date="2019" name="Int. J. Syst. Evol. Microbiol.">
        <title>The Global Catalogue of Microorganisms (GCM) 10K type strain sequencing project: providing services to taxonomists for standard genome sequencing and annotation.</title>
        <authorList>
            <consortium name="The Broad Institute Genomics Platform"/>
            <consortium name="The Broad Institute Genome Sequencing Center for Infectious Disease"/>
            <person name="Wu L."/>
            <person name="Ma J."/>
        </authorList>
    </citation>
    <scope>NUCLEOTIDE SEQUENCE [LARGE SCALE GENOMIC DNA]</scope>
    <source>
        <strain evidence="9">CECT 7184</strain>
    </source>
</reference>
<feature type="transmembrane region" description="Helical" evidence="5">
    <location>
        <begin position="221"/>
        <end position="239"/>
    </location>
</feature>
<evidence type="ECO:0000313" key="8">
    <source>
        <dbReference type="EMBL" id="MDN3708227.1"/>
    </source>
</evidence>
<feature type="chain" id="PRO_5047177947" evidence="6">
    <location>
        <begin position="21"/>
        <end position="465"/>
    </location>
</feature>
<evidence type="ECO:0000313" key="9">
    <source>
        <dbReference type="Proteomes" id="UP001242368"/>
    </source>
</evidence>
<evidence type="ECO:0000256" key="2">
    <source>
        <dbReference type="ARBA" id="ARBA00023125"/>
    </source>
</evidence>
<keyword evidence="9" id="KW-1185">Reference proteome</keyword>
<dbReference type="PANTHER" id="PTHR44688:SF16">
    <property type="entry name" value="DNA-BINDING TRANSCRIPTIONAL ACTIVATOR DEVR_DOSR"/>
    <property type="match status" value="1"/>
</dbReference>
<dbReference type="SMART" id="SM00421">
    <property type="entry name" value="HTH_LUXR"/>
    <property type="match status" value="1"/>
</dbReference>
<organism evidence="8 9">
    <name type="scientific">Paenimyroides ceti</name>
    <dbReference type="NCBI Taxonomy" id="395087"/>
    <lineage>
        <taxon>Bacteria</taxon>
        <taxon>Pseudomonadati</taxon>
        <taxon>Bacteroidota</taxon>
        <taxon>Flavobacteriia</taxon>
        <taxon>Flavobacteriales</taxon>
        <taxon>Flavobacteriaceae</taxon>
        <taxon>Paenimyroides</taxon>
    </lineage>
</organism>
<keyword evidence="3" id="KW-0804">Transcription</keyword>
<evidence type="ECO:0000259" key="7">
    <source>
        <dbReference type="PROSITE" id="PS50043"/>
    </source>
</evidence>
<dbReference type="PROSITE" id="PS50043">
    <property type="entry name" value="HTH_LUXR_2"/>
    <property type="match status" value="1"/>
</dbReference>
<name>A0ABT8CUP3_9FLAO</name>